<keyword evidence="1" id="KW-0802">TPR repeat</keyword>
<evidence type="ECO:0000313" key="2">
    <source>
        <dbReference type="EMBL" id="RWS30448.1"/>
    </source>
</evidence>
<comment type="caution">
    <text evidence="2">The sequence shown here is derived from an EMBL/GenBank/DDBJ whole genome shotgun (WGS) entry which is preliminary data.</text>
</comment>
<name>A0A443SSE4_9ACAR</name>
<dbReference type="InterPro" id="IPR019734">
    <property type="entry name" value="TPR_rpt"/>
</dbReference>
<dbReference type="STRING" id="299467.A0A443SSE4"/>
<dbReference type="AlphaFoldDB" id="A0A443SSE4"/>
<keyword evidence="3" id="KW-1185">Reference proteome</keyword>
<dbReference type="PANTHER" id="PTHR44395">
    <property type="match status" value="1"/>
</dbReference>
<dbReference type="Pfam" id="PF13181">
    <property type="entry name" value="TPR_8"/>
    <property type="match status" value="2"/>
</dbReference>
<dbReference type="EMBL" id="NCKV01000498">
    <property type="protein sequence ID" value="RWS30448.1"/>
    <property type="molecule type" value="Genomic_DNA"/>
</dbReference>
<dbReference type="SUPFAM" id="SSF48452">
    <property type="entry name" value="TPR-like"/>
    <property type="match status" value="1"/>
</dbReference>
<dbReference type="PROSITE" id="PS50005">
    <property type="entry name" value="TPR"/>
    <property type="match status" value="1"/>
</dbReference>
<evidence type="ECO:0000313" key="3">
    <source>
        <dbReference type="Proteomes" id="UP000288716"/>
    </source>
</evidence>
<dbReference type="GO" id="GO:0005783">
    <property type="term" value="C:endoplasmic reticulum"/>
    <property type="evidence" value="ECO:0007669"/>
    <property type="project" value="TreeGrafter"/>
</dbReference>
<keyword evidence="2" id="KW-0812">Transmembrane</keyword>
<dbReference type="Proteomes" id="UP000288716">
    <property type="component" value="Unassembled WGS sequence"/>
</dbReference>
<proteinExistence type="predicted"/>
<dbReference type="PANTHER" id="PTHR44395:SF1">
    <property type="entry name" value="PROTEIN O-MANNOSYL-TRANSFERASE TMTC3"/>
    <property type="match status" value="1"/>
</dbReference>
<dbReference type="GO" id="GO:0035269">
    <property type="term" value="P:protein O-linked glycosylation via mannose"/>
    <property type="evidence" value="ECO:0007669"/>
    <property type="project" value="TreeGrafter"/>
</dbReference>
<feature type="repeat" description="TPR" evidence="1">
    <location>
        <begin position="179"/>
        <end position="212"/>
    </location>
</feature>
<gene>
    <name evidence="2" type="ORF">B4U80_13620</name>
</gene>
<evidence type="ECO:0000256" key="1">
    <source>
        <dbReference type="PROSITE-ProRule" id="PRU00339"/>
    </source>
</evidence>
<keyword evidence="2" id="KW-0472">Membrane</keyword>
<sequence length="357" mass="40895">MDIRGFLNLGNLYSKINEFEKAEIVYRKGKCVVEKDAFRNRRITALHITLLLRLSQLLSKDASKAEQRKKVHEQALLLSALSSPHLTRANHQNAFQLNNKFNEDILDADDLYNLAIITQENGAILDALRLFDLALQRYPHHESSLLASARIIYEQRLSEQYGVGIERLRQVIEMGKASDVVYFQLGMLSIKSADFETATQALNAAIEMNANFSEALYNLALLHYNRNALNASSAILHRLLTVDSEHTKGTMLSCDIQAEFYRDFFAAERCYRKVLSFDADNATVKHNICVLFVHTSRAASVSVCLERRLWSDATFRDQEMRRNKSSQTKADTQKLTAKSIFKQLKREENILLRYIKI</sequence>
<protein>
    <submittedName>
        <fullName evidence="2">Transmembrane and TPR repeat-containing protein-like protein</fullName>
    </submittedName>
</protein>
<dbReference type="InterPro" id="IPR011990">
    <property type="entry name" value="TPR-like_helical_dom_sf"/>
</dbReference>
<dbReference type="SMART" id="SM00028">
    <property type="entry name" value="TPR"/>
    <property type="match status" value="4"/>
</dbReference>
<dbReference type="VEuPathDB" id="VectorBase:LDEU001592"/>
<dbReference type="Gene3D" id="1.25.40.10">
    <property type="entry name" value="Tetratricopeptide repeat domain"/>
    <property type="match status" value="1"/>
</dbReference>
<dbReference type="GO" id="GO:0000030">
    <property type="term" value="F:mannosyltransferase activity"/>
    <property type="evidence" value="ECO:0007669"/>
    <property type="project" value="TreeGrafter"/>
</dbReference>
<reference evidence="2 3" key="1">
    <citation type="journal article" date="2018" name="Gigascience">
        <title>Genomes of trombidid mites reveal novel predicted allergens and laterally-transferred genes associated with secondary metabolism.</title>
        <authorList>
            <person name="Dong X."/>
            <person name="Chaisiri K."/>
            <person name="Xia D."/>
            <person name="Armstrong S.D."/>
            <person name="Fang Y."/>
            <person name="Donnelly M.J."/>
            <person name="Kadowaki T."/>
            <person name="McGarry J.W."/>
            <person name="Darby A.C."/>
            <person name="Makepeace B.L."/>
        </authorList>
    </citation>
    <scope>NUCLEOTIDE SEQUENCE [LARGE SCALE GENOMIC DNA]</scope>
    <source>
        <strain evidence="2">UoL-UT</strain>
    </source>
</reference>
<accession>A0A443SSE4</accession>
<organism evidence="2 3">
    <name type="scientific">Leptotrombidium deliense</name>
    <dbReference type="NCBI Taxonomy" id="299467"/>
    <lineage>
        <taxon>Eukaryota</taxon>
        <taxon>Metazoa</taxon>
        <taxon>Ecdysozoa</taxon>
        <taxon>Arthropoda</taxon>
        <taxon>Chelicerata</taxon>
        <taxon>Arachnida</taxon>
        <taxon>Acari</taxon>
        <taxon>Acariformes</taxon>
        <taxon>Trombidiformes</taxon>
        <taxon>Prostigmata</taxon>
        <taxon>Anystina</taxon>
        <taxon>Parasitengona</taxon>
        <taxon>Trombiculoidea</taxon>
        <taxon>Trombiculidae</taxon>
        <taxon>Leptotrombidium</taxon>
    </lineage>
</organism>